<proteinExistence type="predicted"/>
<gene>
    <name evidence="2" type="ORF">TNCT_718821</name>
</gene>
<sequence length="125" mass="14190">MEEAKRQCNKKVTLPTSSIKRRSLIPGLIGINLGGEIINARPKLSAPSSTIPRISMLKRGGGKKARENQDNKSRQNPRQGFQPRFKPSHPLKKGTPEIKCWRFLCSRWQLSKQDLGNDSRKVQEE</sequence>
<keyword evidence="3" id="KW-1185">Reference proteome</keyword>
<reference evidence="2" key="1">
    <citation type="submission" date="2020-07" db="EMBL/GenBank/DDBJ databases">
        <title>Multicomponent nature underlies the extraordinary mechanical properties of spider dragline silk.</title>
        <authorList>
            <person name="Kono N."/>
            <person name="Nakamura H."/>
            <person name="Mori M."/>
            <person name="Yoshida Y."/>
            <person name="Ohtoshi R."/>
            <person name="Malay A.D."/>
            <person name="Moran D.A.P."/>
            <person name="Tomita M."/>
            <person name="Numata K."/>
            <person name="Arakawa K."/>
        </authorList>
    </citation>
    <scope>NUCLEOTIDE SEQUENCE</scope>
</reference>
<dbReference type="AlphaFoldDB" id="A0A8X6F8V4"/>
<protein>
    <submittedName>
        <fullName evidence="2">Uncharacterized protein</fullName>
    </submittedName>
</protein>
<dbReference type="Proteomes" id="UP000887116">
    <property type="component" value="Unassembled WGS sequence"/>
</dbReference>
<accession>A0A8X6F8V4</accession>
<organism evidence="2 3">
    <name type="scientific">Trichonephila clavata</name>
    <name type="common">Joro spider</name>
    <name type="synonym">Nephila clavata</name>
    <dbReference type="NCBI Taxonomy" id="2740835"/>
    <lineage>
        <taxon>Eukaryota</taxon>
        <taxon>Metazoa</taxon>
        <taxon>Ecdysozoa</taxon>
        <taxon>Arthropoda</taxon>
        <taxon>Chelicerata</taxon>
        <taxon>Arachnida</taxon>
        <taxon>Araneae</taxon>
        <taxon>Araneomorphae</taxon>
        <taxon>Entelegynae</taxon>
        <taxon>Araneoidea</taxon>
        <taxon>Nephilidae</taxon>
        <taxon>Trichonephila</taxon>
    </lineage>
</organism>
<dbReference type="EMBL" id="BMAO01031313">
    <property type="protein sequence ID" value="GFQ74125.1"/>
    <property type="molecule type" value="Genomic_DNA"/>
</dbReference>
<evidence type="ECO:0000256" key="1">
    <source>
        <dbReference type="SAM" id="MobiDB-lite"/>
    </source>
</evidence>
<comment type="caution">
    <text evidence="2">The sequence shown here is derived from an EMBL/GenBank/DDBJ whole genome shotgun (WGS) entry which is preliminary data.</text>
</comment>
<evidence type="ECO:0000313" key="2">
    <source>
        <dbReference type="EMBL" id="GFQ74125.1"/>
    </source>
</evidence>
<evidence type="ECO:0000313" key="3">
    <source>
        <dbReference type="Proteomes" id="UP000887116"/>
    </source>
</evidence>
<name>A0A8X6F8V4_TRICU</name>
<feature type="compositionally biased region" description="Basic and acidic residues" evidence="1">
    <location>
        <begin position="64"/>
        <end position="73"/>
    </location>
</feature>
<feature type="region of interest" description="Disordered" evidence="1">
    <location>
        <begin position="43"/>
        <end position="94"/>
    </location>
</feature>